<organism evidence="1 2">
    <name type="scientific">Patellaria atrata CBS 101060</name>
    <dbReference type="NCBI Taxonomy" id="1346257"/>
    <lineage>
        <taxon>Eukaryota</taxon>
        <taxon>Fungi</taxon>
        <taxon>Dikarya</taxon>
        <taxon>Ascomycota</taxon>
        <taxon>Pezizomycotina</taxon>
        <taxon>Dothideomycetes</taxon>
        <taxon>Dothideomycetes incertae sedis</taxon>
        <taxon>Patellariales</taxon>
        <taxon>Patellariaceae</taxon>
        <taxon>Patellaria</taxon>
    </lineage>
</organism>
<accession>A0A9P4SF51</accession>
<evidence type="ECO:0000313" key="2">
    <source>
        <dbReference type="Proteomes" id="UP000799429"/>
    </source>
</evidence>
<evidence type="ECO:0000313" key="1">
    <source>
        <dbReference type="EMBL" id="KAF2841254.1"/>
    </source>
</evidence>
<protein>
    <submittedName>
        <fullName evidence="1">Uncharacterized protein</fullName>
    </submittedName>
</protein>
<name>A0A9P4SF51_9PEZI</name>
<reference evidence="1" key="1">
    <citation type="journal article" date="2020" name="Stud. Mycol.">
        <title>101 Dothideomycetes genomes: a test case for predicting lifestyles and emergence of pathogens.</title>
        <authorList>
            <person name="Haridas S."/>
            <person name="Albert R."/>
            <person name="Binder M."/>
            <person name="Bloem J."/>
            <person name="Labutti K."/>
            <person name="Salamov A."/>
            <person name="Andreopoulos B."/>
            <person name="Baker S."/>
            <person name="Barry K."/>
            <person name="Bills G."/>
            <person name="Bluhm B."/>
            <person name="Cannon C."/>
            <person name="Castanera R."/>
            <person name="Culley D."/>
            <person name="Daum C."/>
            <person name="Ezra D."/>
            <person name="Gonzalez J."/>
            <person name="Henrissat B."/>
            <person name="Kuo A."/>
            <person name="Liang C."/>
            <person name="Lipzen A."/>
            <person name="Lutzoni F."/>
            <person name="Magnuson J."/>
            <person name="Mondo S."/>
            <person name="Nolan M."/>
            <person name="Ohm R."/>
            <person name="Pangilinan J."/>
            <person name="Park H.-J."/>
            <person name="Ramirez L."/>
            <person name="Alfaro M."/>
            <person name="Sun H."/>
            <person name="Tritt A."/>
            <person name="Yoshinaga Y."/>
            <person name="Zwiers L.-H."/>
            <person name="Turgeon B."/>
            <person name="Goodwin S."/>
            <person name="Spatafora J."/>
            <person name="Crous P."/>
            <person name="Grigoriev I."/>
        </authorList>
    </citation>
    <scope>NUCLEOTIDE SEQUENCE</scope>
    <source>
        <strain evidence="1">CBS 101060</strain>
    </source>
</reference>
<dbReference type="AlphaFoldDB" id="A0A9P4SF51"/>
<sequence>MVGKGRSKGVSIQVVCKSQRSVGSVKVKRKSWGKAEMIVTFTSRAVPDGLFRVIGIGAKSRGRRRRDSESSGILAAHWLPVLLCLNLTLLRTVHFLIFYGNSTEVPVTSGSISDSKVSVLSSLATSWFSLVRKVRRLEQYIPYYLLAKENIWRIITSDCSPIYLRETEGQIGCLYIYLNLYWYTSTWLKRVF</sequence>
<keyword evidence="2" id="KW-1185">Reference proteome</keyword>
<dbReference type="EMBL" id="MU006091">
    <property type="protein sequence ID" value="KAF2841254.1"/>
    <property type="molecule type" value="Genomic_DNA"/>
</dbReference>
<comment type="caution">
    <text evidence="1">The sequence shown here is derived from an EMBL/GenBank/DDBJ whole genome shotgun (WGS) entry which is preliminary data.</text>
</comment>
<dbReference type="Proteomes" id="UP000799429">
    <property type="component" value="Unassembled WGS sequence"/>
</dbReference>
<proteinExistence type="predicted"/>
<gene>
    <name evidence="1" type="ORF">M501DRAFT_533958</name>
</gene>